<protein>
    <recommendedName>
        <fullName evidence="1">Metal-dependent carboxypeptidase</fullName>
        <ecNumber evidence="1">3.4.17.19</ecNumber>
    </recommendedName>
</protein>
<comment type="catalytic activity">
    <reaction evidence="1">
        <text>Release of a C-terminal amino acid with broad specificity, except for -Pro.</text>
        <dbReference type="EC" id="3.4.17.19"/>
    </reaction>
</comment>
<keyword evidence="1 2" id="KW-0121">Carboxypeptidase</keyword>
<dbReference type="PIRSF" id="PIRSF006615">
    <property type="entry name" value="Zn_crbxpep_Taq"/>
    <property type="match status" value="1"/>
</dbReference>
<evidence type="ECO:0000256" key="1">
    <source>
        <dbReference type="PIRNR" id="PIRNR006615"/>
    </source>
</evidence>
<keyword evidence="1" id="KW-0645">Protease</keyword>
<gene>
    <name evidence="2" type="ORF">K5V21_17050</name>
</gene>
<organism evidence="2 3">
    <name type="scientific">Clostridium sardiniense</name>
    <name type="common">Clostridium absonum</name>
    <dbReference type="NCBI Taxonomy" id="29369"/>
    <lineage>
        <taxon>Bacteria</taxon>
        <taxon>Bacillati</taxon>
        <taxon>Bacillota</taxon>
        <taxon>Clostridia</taxon>
        <taxon>Eubacteriales</taxon>
        <taxon>Clostridiaceae</taxon>
        <taxon>Clostridium</taxon>
    </lineage>
</organism>
<dbReference type="PANTHER" id="PTHR34217">
    <property type="entry name" value="METAL-DEPENDENT CARBOXYPEPTIDASE"/>
    <property type="match status" value="1"/>
</dbReference>
<comment type="function">
    <text evidence="1">Broad specificity carboxypetidase that releases amino acids sequentially from the C-terminus, including neutral, aromatic, polar and basic residues.</text>
</comment>
<accession>A0ABS7L236</accession>
<keyword evidence="3" id="KW-1185">Reference proteome</keyword>
<proteinExistence type="inferred from homology"/>
<comment type="caution">
    <text evidence="2">The sequence shown here is derived from an EMBL/GenBank/DDBJ whole genome shotgun (WGS) entry which is preliminary data.</text>
</comment>
<sequence length="498" mass="58830">MRKTKLNELKSYIESISKMNSALELIYWDMQTKMPKKAIEQRSGIIEHISGEIFRMTTSDRMGELLDYFVHNIEGLSEKDKAIIKHARKEYDETKKIPEERYREFVIAQALSEGAWEEAKEKKDFEIFKPHLKRMIDFQREFVEYWGYKDNKYDTLLDKYEEGLTVKKLDKIFDELKNGIIKILNKIEKSGKQVNRDFLLGRFDKNSQEKFALFILNKMGYDLKAGRLDESMHPFTISFGNKDVRITTNYDNEDFTSALFSSIHEGGHGIFDQDVPDDLQRTGLDTSLSMSIHESQSRFYENILGRSKEFWEYFFPFAKYEFSEFKDISLEEFYEAINYVEPSLIRTEADELTYSIHIIIRYEIEKALINGDLDIDDVKEVWNRKYKDYLGVEPKNDSEGILQDIHWSDGSFGYFPSYALGNIYGAQMLHTMKKEYQGIYDDIRNGELGGIHMWLYENVHKYGAMYSPSEIIKNISNEDLSCKYFLDYLEKKYLSIYK</sequence>
<dbReference type="Pfam" id="PF02074">
    <property type="entry name" value="Peptidase_M32"/>
    <property type="match status" value="1"/>
</dbReference>
<dbReference type="SUPFAM" id="SSF55486">
    <property type="entry name" value="Metalloproteases ('zincins'), catalytic domain"/>
    <property type="match status" value="1"/>
</dbReference>
<reference evidence="2 3" key="1">
    <citation type="journal article" date="2021" name="Cell Host Microbe">
        <title>in vivo commensal control of Clostridioides difficile virulence.</title>
        <authorList>
            <person name="Girinathan B.P."/>
            <person name="Dibenedetto N."/>
            <person name="Worley J.N."/>
            <person name="Peltier J."/>
            <person name="Arrieta-Ortiz M.L."/>
            <person name="Rupa Christinal Immanuel S."/>
            <person name="Lavin R."/>
            <person name="Delaney M.L."/>
            <person name="Cummins C."/>
            <person name="Hoffmann M."/>
            <person name="Luo Y."/>
            <person name="Gonzalez-Escalona N."/>
            <person name="Allard M."/>
            <person name="Onderdonk A.B."/>
            <person name="Gerber G.K."/>
            <person name="Sonenshein A.L."/>
            <person name="Baliga N."/>
            <person name="Dupuy B."/>
            <person name="Bry L."/>
        </authorList>
    </citation>
    <scope>NUCLEOTIDE SEQUENCE [LARGE SCALE GENOMIC DNA]</scope>
    <source>
        <strain evidence="2 3">DSM 599</strain>
    </source>
</reference>
<keyword evidence="1" id="KW-0378">Hydrolase</keyword>
<dbReference type="EC" id="3.4.17.19" evidence="1"/>
<dbReference type="RefSeq" id="WP_221862282.1">
    <property type="nucleotide sequence ID" value="NZ_JAIKTU010000017.1"/>
</dbReference>
<evidence type="ECO:0000313" key="2">
    <source>
        <dbReference type="EMBL" id="MBY0757141.1"/>
    </source>
</evidence>
<dbReference type="PANTHER" id="PTHR34217:SF1">
    <property type="entry name" value="CARBOXYPEPTIDASE 1"/>
    <property type="match status" value="1"/>
</dbReference>
<dbReference type="CDD" id="cd06460">
    <property type="entry name" value="M32_Taq"/>
    <property type="match status" value="1"/>
</dbReference>
<dbReference type="EMBL" id="JAIKTU010000017">
    <property type="protein sequence ID" value="MBY0757141.1"/>
    <property type="molecule type" value="Genomic_DNA"/>
</dbReference>
<keyword evidence="1" id="KW-0479">Metal-binding</keyword>
<dbReference type="GO" id="GO:0004180">
    <property type="term" value="F:carboxypeptidase activity"/>
    <property type="evidence" value="ECO:0007669"/>
    <property type="project" value="UniProtKB-KW"/>
</dbReference>
<keyword evidence="1" id="KW-0482">Metalloprotease</keyword>
<dbReference type="PROSITE" id="PS52034">
    <property type="entry name" value="PEPTIDASE_M32"/>
    <property type="match status" value="1"/>
</dbReference>
<dbReference type="Gene3D" id="1.10.1370.30">
    <property type="match status" value="1"/>
</dbReference>
<comment type="similarity">
    <text evidence="1">Belongs to the peptidase M32 family.</text>
</comment>
<dbReference type="Proteomes" id="UP001299068">
    <property type="component" value="Unassembled WGS sequence"/>
</dbReference>
<name>A0ABS7L236_CLOSR</name>
<dbReference type="InterPro" id="IPR001333">
    <property type="entry name" value="Peptidase_M32_Taq"/>
</dbReference>
<dbReference type="PRINTS" id="PR00998">
    <property type="entry name" value="CRBOXYPTASET"/>
</dbReference>
<evidence type="ECO:0000313" key="3">
    <source>
        <dbReference type="Proteomes" id="UP001299068"/>
    </source>
</evidence>